<name>A0A9W9VRC3_9EURO</name>
<keyword evidence="2" id="KW-0560">Oxidoreductase</keyword>
<comment type="caution">
    <text evidence="4">The sequence shown here is derived from an EMBL/GenBank/DDBJ whole genome shotgun (WGS) entry which is preliminary data.</text>
</comment>
<evidence type="ECO:0000313" key="4">
    <source>
        <dbReference type="EMBL" id="KAJ5387760.1"/>
    </source>
</evidence>
<gene>
    <name evidence="4" type="ORF">N7509_010301</name>
</gene>
<proteinExistence type="inferred from homology"/>
<dbReference type="PRINTS" id="PR00081">
    <property type="entry name" value="GDHRDH"/>
</dbReference>
<dbReference type="GeneID" id="81373918"/>
<dbReference type="PANTHER" id="PTHR44196:SF1">
    <property type="entry name" value="DEHYDROGENASE_REDUCTASE SDR FAMILY MEMBER 7B"/>
    <property type="match status" value="1"/>
</dbReference>
<comment type="similarity">
    <text evidence="1 3">Belongs to the short-chain dehydrogenases/reductases (SDR) family.</text>
</comment>
<dbReference type="PRINTS" id="PR00080">
    <property type="entry name" value="SDRFAMILY"/>
</dbReference>
<accession>A0A9W9VRC3</accession>
<organism evidence="4 5">
    <name type="scientific">Penicillium cosmopolitanum</name>
    <dbReference type="NCBI Taxonomy" id="1131564"/>
    <lineage>
        <taxon>Eukaryota</taxon>
        <taxon>Fungi</taxon>
        <taxon>Dikarya</taxon>
        <taxon>Ascomycota</taxon>
        <taxon>Pezizomycotina</taxon>
        <taxon>Eurotiomycetes</taxon>
        <taxon>Eurotiomycetidae</taxon>
        <taxon>Eurotiales</taxon>
        <taxon>Aspergillaceae</taxon>
        <taxon>Penicillium</taxon>
    </lineage>
</organism>
<dbReference type="InterPro" id="IPR036291">
    <property type="entry name" value="NAD(P)-bd_dom_sf"/>
</dbReference>
<dbReference type="RefSeq" id="XP_056485558.1">
    <property type="nucleotide sequence ID" value="XM_056634938.1"/>
</dbReference>
<dbReference type="CDD" id="cd05233">
    <property type="entry name" value="SDR_c"/>
    <property type="match status" value="1"/>
</dbReference>
<dbReference type="GO" id="GO:0016020">
    <property type="term" value="C:membrane"/>
    <property type="evidence" value="ECO:0007669"/>
    <property type="project" value="TreeGrafter"/>
</dbReference>
<dbReference type="Proteomes" id="UP001147747">
    <property type="component" value="Unassembled WGS sequence"/>
</dbReference>
<evidence type="ECO:0000256" key="2">
    <source>
        <dbReference type="ARBA" id="ARBA00023002"/>
    </source>
</evidence>
<evidence type="ECO:0000256" key="1">
    <source>
        <dbReference type="ARBA" id="ARBA00006484"/>
    </source>
</evidence>
<reference evidence="4" key="1">
    <citation type="submission" date="2022-12" db="EMBL/GenBank/DDBJ databases">
        <authorList>
            <person name="Petersen C."/>
        </authorList>
    </citation>
    <scope>NUCLEOTIDE SEQUENCE</scope>
    <source>
        <strain evidence="4">IBT 29677</strain>
    </source>
</reference>
<dbReference type="InterPro" id="IPR002347">
    <property type="entry name" value="SDR_fam"/>
</dbReference>
<dbReference type="Pfam" id="PF00106">
    <property type="entry name" value="adh_short"/>
    <property type="match status" value="1"/>
</dbReference>
<dbReference type="OrthoDB" id="1933717at2759"/>
<dbReference type="EMBL" id="JAPZBU010000009">
    <property type="protein sequence ID" value="KAJ5387760.1"/>
    <property type="molecule type" value="Genomic_DNA"/>
</dbReference>
<evidence type="ECO:0000313" key="5">
    <source>
        <dbReference type="Proteomes" id="UP001147747"/>
    </source>
</evidence>
<dbReference type="PANTHER" id="PTHR44196">
    <property type="entry name" value="DEHYDROGENASE/REDUCTASE SDR FAMILY MEMBER 7B"/>
    <property type="match status" value="1"/>
</dbReference>
<dbReference type="AlphaFoldDB" id="A0A9W9VRC3"/>
<sequence length="295" mass="31910">MDEAKENVNLHSLCGRKVLVTGAGRGIGRAVAIEFARAGCNIACVSRTQEEIDDVVSYVRSTTSAKAKAFPFDITRISEIPRLIEQVEQWMGGPIEILINNGGIARIEALECQIDMDHWQKVMTTNLTAPVALINQVLPNMLTRQYGTIISIGSRNAIYNIPFTSSYSVSKTGLLRFHHILEAETLGQGICNYYVQPGNIDTKILDVSNAIDANAMNHDGVIRAINILRGCPRNPVERVAEACAKLACGGHTVLSGSYVDLDQDTWGQIKSDNGSVSPIAEGGGLALEASNLPFK</sequence>
<reference evidence="4" key="2">
    <citation type="journal article" date="2023" name="IMA Fungus">
        <title>Comparative genomic study of the Penicillium genus elucidates a diverse pangenome and 15 lateral gene transfer events.</title>
        <authorList>
            <person name="Petersen C."/>
            <person name="Sorensen T."/>
            <person name="Nielsen M.R."/>
            <person name="Sondergaard T.E."/>
            <person name="Sorensen J.L."/>
            <person name="Fitzpatrick D.A."/>
            <person name="Frisvad J.C."/>
            <person name="Nielsen K.L."/>
        </authorList>
    </citation>
    <scope>NUCLEOTIDE SEQUENCE</scope>
    <source>
        <strain evidence="4">IBT 29677</strain>
    </source>
</reference>
<dbReference type="SUPFAM" id="SSF51735">
    <property type="entry name" value="NAD(P)-binding Rossmann-fold domains"/>
    <property type="match status" value="1"/>
</dbReference>
<protein>
    <submittedName>
        <fullName evidence="4">NAD(P)-binding protein</fullName>
    </submittedName>
</protein>
<dbReference type="Gene3D" id="3.40.50.720">
    <property type="entry name" value="NAD(P)-binding Rossmann-like Domain"/>
    <property type="match status" value="1"/>
</dbReference>
<evidence type="ECO:0000256" key="3">
    <source>
        <dbReference type="RuleBase" id="RU000363"/>
    </source>
</evidence>
<keyword evidence="5" id="KW-1185">Reference proteome</keyword>
<dbReference type="GO" id="GO:0016491">
    <property type="term" value="F:oxidoreductase activity"/>
    <property type="evidence" value="ECO:0007669"/>
    <property type="project" value="UniProtKB-KW"/>
</dbReference>